<dbReference type="PANTHER" id="PTHR33116">
    <property type="entry name" value="REVERSE TRANSCRIPTASE ZINC-BINDING DOMAIN-CONTAINING PROTEIN-RELATED-RELATED"/>
    <property type="match status" value="1"/>
</dbReference>
<dbReference type="OrthoDB" id="1937542at2759"/>
<dbReference type="EMBL" id="CACVBM020001162">
    <property type="protein sequence ID" value="CAA7035796.1"/>
    <property type="molecule type" value="Genomic_DNA"/>
</dbReference>
<dbReference type="PANTHER" id="PTHR33116:SF84">
    <property type="entry name" value="RNA-DIRECTED DNA POLYMERASE"/>
    <property type="match status" value="1"/>
</dbReference>
<dbReference type="Pfam" id="PF13966">
    <property type="entry name" value="zf-RVT"/>
    <property type="match status" value="1"/>
</dbReference>
<protein>
    <recommendedName>
        <fullName evidence="1">Reverse transcriptase zinc-binding domain-containing protein</fullName>
    </recommendedName>
</protein>
<evidence type="ECO:0000313" key="3">
    <source>
        <dbReference type="Proteomes" id="UP000467841"/>
    </source>
</evidence>
<dbReference type="InterPro" id="IPR026960">
    <property type="entry name" value="RVT-Znf"/>
</dbReference>
<feature type="domain" description="Reverse transcriptase zinc-binding" evidence="1">
    <location>
        <begin position="18"/>
        <end position="102"/>
    </location>
</feature>
<comment type="caution">
    <text evidence="2">The sequence shown here is derived from an EMBL/GenBank/DDBJ whole genome shotgun (WGS) entry which is preliminary data.</text>
</comment>
<accession>A0A6D2IYU6</accession>
<reference evidence="2" key="1">
    <citation type="submission" date="2020-01" db="EMBL/GenBank/DDBJ databases">
        <authorList>
            <person name="Mishra B."/>
        </authorList>
    </citation>
    <scope>NUCLEOTIDE SEQUENCE [LARGE SCALE GENOMIC DNA]</scope>
</reference>
<evidence type="ECO:0000313" key="2">
    <source>
        <dbReference type="EMBL" id="CAA7035796.1"/>
    </source>
</evidence>
<name>A0A6D2IYU6_9BRAS</name>
<keyword evidence="3" id="KW-1185">Reference proteome</keyword>
<dbReference type="Proteomes" id="UP000467841">
    <property type="component" value="Unassembled WGS sequence"/>
</dbReference>
<gene>
    <name evidence="2" type="ORF">MERR_LOCUS23031</name>
</gene>
<proteinExistence type="predicted"/>
<dbReference type="AlphaFoldDB" id="A0A6D2IYU6"/>
<evidence type="ECO:0000259" key="1">
    <source>
        <dbReference type="Pfam" id="PF13966"/>
    </source>
</evidence>
<organism evidence="2 3">
    <name type="scientific">Microthlaspi erraticum</name>
    <dbReference type="NCBI Taxonomy" id="1685480"/>
    <lineage>
        <taxon>Eukaryota</taxon>
        <taxon>Viridiplantae</taxon>
        <taxon>Streptophyta</taxon>
        <taxon>Embryophyta</taxon>
        <taxon>Tracheophyta</taxon>
        <taxon>Spermatophyta</taxon>
        <taxon>Magnoliopsida</taxon>
        <taxon>eudicotyledons</taxon>
        <taxon>Gunneridae</taxon>
        <taxon>Pentapetalae</taxon>
        <taxon>rosids</taxon>
        <taxon>malvids</taxon>
        <taxon>Brassicales</taxon>
        <taxon>Brassicaceae</taxon>
        <taxon>Coluteocarpeae</taxon>
        <taxon>Microthlaspi</taxon>
    </lineage>
</organism>
<sequence>MRMFFLWRNSHNSQPGYFSSSETWDSIHPSPPTIPWTQSVWFKDRIPKHAFILWLAMRDRLSTRDRLRSWGLNVPTNCLLCNAVPETRNHLLVECAYSTEVWASFFAHSDFTLPSSIDERVLWCEAPTANGKVNSICKLLVQAIVYMVWRERNSRLHSSVLKPSHVLIREIQLILRAKLFSLDRAPNYLASSSSSTNHCSFLHNWFQYFQI</sequence>